<protein>
    <submittedName>
        <fullName evidence="1">Uncharacterized protein</fullName>
    </submittedName>
</protein>
<dbReference type="AlphaFoldDB" id="A0A7V1LM24"/>
<reference evidence="1" key="1">
    <citation type="journal article" date="2020" name="mSystems">
        <title>Genome- and Community-Level Interaction Insights into Carbon Utilization and Element Cycling Functions of Hydrothermarchaeota in Hydrothermal Sediment.</title>
        <authorList>
            <person name="Zhou Z."/>
            <person name="Liu Y."/>
            <person name="Xu W."/>
            <person name="Pan J."/>
            <person name="Luo Z.H."/>
            <person name="Li M."/>
        </authorList>
    </citation>
    <scope>NUCLEOTIDE SEQUENCE [LARGE SCALE GENOMIC DNA]</scope>
    <source>
        <strain evidence="1">HyVt-456</strain>
    </source>
</reference>
<evidence type="ECO:0000313" key="1">
    <source>
        <dbReference type="EMBL" id="HED10504.1"/>
    </source>
</evidence>
<proteinExistence type="predicted"/>
<dbReference type="InterPro" id="IPR013320">
    <property type="entry name" value="ConA-like_dom_sf"/>
</dbReference>
<gene>
    <name evidence="1" type="ORF">ENJ10_07430</name>
</gene>
<comment type="caution">
    <text evidence="1">The sequence shown here is derived from an EMBL/GenBank/DDBJ whole genome shotgun (WGS) entry which is preliminary data.</text>
</comment>
<dbReference type="Proteomes" id="UP000886005">
    <property type="component" value="Unassembled WGS sequence"/>
</dbReference>
<dbReference type="SUPFAM" id="SSF49899">
    <property type="entry name" value="Concanavalin A-like lectins/glucanases"/>
    <property type="match status" value="1"/>
</dbReference>
<dbReference type="Gene3D" id="2.60.120.200">
    <property type="match status" value="1"/>
</dbReference>
<organism evidence="1">
    <name type="scientific">Caldithrix abyssi</name>
    <dbReference type="NCBI Taxonomy" id="187145"/>
    <lineage>
        <taxon>Bacteria</taxon>
        <taxon>Pseudomonadati</taxon>
        <taxon>Calditrichota</taxon>
        <taxon>Calditrichia</taxon>
        <taxon>Calditrichales</taxon>
        <taxon>Calditrichaceae</taxon>
        <taxon>Caldithrix</taxon>
    </lineage>
</organism>
<dbReference type="EMBL" id="DRLD01000205">
    <property type="protein sequence ID" value="HED10504.1"/>
    <property type="molecule type" value="Genomic_DNA"/>
</dbReference>
<sequence>MAQQVLPLKVDDFNYERSWWFYHRDGSVAADKGAIENGRGFLKIRLKNPVNSEECNVGISDAQPLYSKHQRYLEMEARIKLLNPMQAGSRGWGFWKTARNGKADYLAWFMQQYLPGHKDFSWSRVGTISKRQASFQPVSLEENRWHTYRVVRDLDRKETRYFVDGEPVTAPARLAPSGRMAFHLWIDNQVYSRSRGIQRQGWQGESAMLVDYVTIRSERYQPDDGKYFPLYRHIYKEHLWDIRLPAGKSALIVTATLEDLTPYDRPDRLEIQTIGAGASRGRMMTGTKAKPQVQSAVLNADMAKAAAVRVKATPQSAPFLESLTVVAYDSLLYSVRDISGMEREKVISFDSMGGEVTVVVVALTREAAGWSPFNKKTLPADQGLQIELDRGQYTETVDGNQQFGLSKTVIMRERLKAGRHFLRLTPREKPDIALIWISEKK</sequence>
<accession>A0A7V1LM24</accession>
<name>A0A7V1LM24_CALAY</name>